<evidence type="ECO:0000313" key="1">
    <source>
        <dbReference type="EMBL" id="KAJ8667552.1"/>
    </source>
</evidence>
<gene>
    <name evidence="1" type="ORF">QAD02_009215</name>
</gene>
<accession>A0ACC2N900</accession>
<reference evidence="1" key="1">
    <citation type="submission" date="2023-04" db="EMBL/GenBank/DDBJ databases">
        <title>A chromosome-level genome assembly of the parasitoid wasp Eretmocerus hayati.</title>
        <authorList>
            <person name="Zhong Y."/>
            <person name="Liu S."/>
            <person name="Liu Y."/>
        </authorList>
    </citation>
    <scope>NUCLEOTIDE SEQUENCE</scope>
    <source>
        <strain evidence="1">ZJU_SS_LIU_2023</strain>
    </source>
</reference>
<evidence type="ECO:0000313" key="2">
    <source>
        <dbReference type="Proteomes" id="UP001239111"/>
    </source>
</evidence>
<organism evidence="1 2">
    <name type="scientific">Eretmocerus hayati</name>
    <dbReference type="NCBI Taxonomy" id="131215"/>
    <lineage>
        <taxon>Eukaryota</taxon>
        <taxon>Metazoa</taxon>
        <taxon>Ecdysozoa</taxon>
        <taxon>Arthropoda</taxon>
        <taxon>Hexapoda</taxon>
        <taxon>Insecta</taxon>
        <taxon>Pterygota</taxon>
        <taxon>Neoptera</taxon>
        <taxon>Endopterygota</taxon>
        <taxon>Hymenoptera</taxon>
        <taxon>Apocrita</taxon>
        <taxon>Proctotrupomorpha</taxon>
        <taxon>Chalcidoidea</taxon>
        <taxon>Aphelinidae</taxon>
        <taxon>Aphelininae</taxon>
        <taxon>Eretmocerus</taxon>
    </lineage>
</organism>
<dbReference type="Proteomes" id="UP001239111">
    <property type="component" value="Chromosome 4"/>
</dbReference>
<protein>
    <submittedName>
        <fullName evidence="1">Uncharacterized protein</fullName>
    </submittedName>
</protein>
<proteinExistence type="predicted"/>
<keyword evidence="2" id="KW-1185">Reference proteome</keyword>
<name>A0ACC2N900_9HYME</name>
<sequence>MDSLWARQQFDETRENYEDRGTAFVIFEVGPSFHLMKVWISLRLVHHDCGMPIPMVFWFGIKEDRNLDGGAIPIKFLRDPIIHMSWETRCMQVIDDEILSAIFANEWNHSWLHHRAL</sequence>
<comment type="caution">
    <text evidence="1">The sequence shown here is derived from an EMBL/GenBank/DDBJ whole genome shotgun (WGS) entry which is preliminary data.</text>
</comment>
<dbReference type="EMBL" id="CM056744">
    <property type="protein sequence ID" value="KAJ8667552.1"/>
    <property type="molecule type" value="Genomic_DNA"/>
</dbReference>